<reference evidence="3" key="1">
    <citation type="submission" date="2021-08" db="EMBL/GenBank/DDBJ databases">
        <authorList>
            <person name="Stevens D.C."/>
        </authorList>
    </citation>
    <scope>NUCLEOTIDE SEQUENCE</scope>
    <source>
        <strain evidence="3">DSM 53165</strain>
    </source>
</reference>
<dbReference type="PANTHER" id="PTHR46268">
    <property type="entry name" value="STRESS RESPONSE PROTEIN NHAX"/>
    <property type="match status" value="1"/>
</dbReference>
<sequence length="293" mass="31095">MNSWIVGVDLRHRSDGAVRFGAWLRAQTGGAIELVGVHVAPTDVVDQLDQFEGRVRVRERLKTEAELAMDRAGVRDAYAEVELIEADEPAEALANARAGRTAVGLIVGRKAASDGRDLVRLGSVARRLLQRLVVPTFVVPPDLAADQLGSGPIVVAVTPADASAGAVEVGAAMARALGRPLVFVRVVSVPEEYTQIYWSTDALAQFKGQTIAAAKDRSAEWLADHGRSEPVVVRYGDTITEILAVAAEQGAPFLVCGSRLLSRVERVIALSTSSELAARAAIPVLVVPPDARA</sequence>
<dbReference type="CDD" id="cd00293">
    <property type="entry name" value="USP-like"/>
    <property type="match status" value="1"/>
</dbReference>
<evidence type="ECO:0000313" key="3">
    <source>
        <dbReference type="EMBL" id="MBZ5708448.1"/>
    </source>
</evidence>
<proteinExistence type="inferred from homology"/>
<feature type="domain" description="UspA" evidence="2">
    <location>
        <begin position="5"/>
        <end position="140"/>
    </location>
</feature>
<accession>A0ABS7TJP5</accession>
<comment type="similarity">
    <text evidence="1">Belongs to the universal stress protein A family.</text>
</comment>
<name>A0ABS7TJP5_9BACT</name>
<evidence type="ECO:0000259" key="2">
    <source>
        <dbReference type="Pfam" id="PF00582"/>
    </source>
</evidence>
<evidence type="ECO:0000313" key="4">
    <source>
        <dbReference type="Proteomes" id="UP001139031"/>
    </source>
</evidence>
<dbReference type="InterPro" id="IPR014729">
    <property type="entry name" value="Rossmann-like_a/b/a_fold"/>
</dbReference>
<dbReference type="Proteomes" id="UP001139031">
    <property type="component" value="Unassembled WGS sequence"/>
</dbReference>
<dbReference type="PANTHER" id="PTHR46268:SF6">
    <property type="entry name" value="UNIVERSAL STRESS PROTEIN UP12"/>
    <property type="match status" value="1"/>
</dbReference>
<organism evidence="3 4">
    <name type="scientific">Nannocystis pusilla</name>
    <dbReference type="NCBI Taxonomy" id="889268"/>
    <lineage>
        <taxon>Bacteria</taxon>
        <taxon>Pseudomonadati</taxon>
        <taxon>Myxococcota</taxon>
        <taxon>Polyangia</taxon>
        <taxon>Nannocystales</taxon>
        <taxon>Nannocystaceae</taxon>
        <taxon>Nannocystis</taxon>
    </lineage>
</organism>
<protein>
    <submittedName>
        <fullName evidence="3">Universal stress protein</fullName>
    </submittedName>
</protein>
<dbReference type="Pfam" id="PF00582">
    <property type="entry name" value="Usp"/>
    <property type="match status" value="2"/>
</dbReference>
<dbReference type="SUPFAM" id="SSF52402">
    <property type="entry name" value="Adenine nucleotide alpha hydrolases-like"/>
    <property type="match status" value="2"/>
</dbReference>
<keyword evidence="4" id="KW-1185">Reference proteome</keyword>
<gene>
    <name evidence="3" type="ORF">K7C98_04210</name>
</gene>
<feature type="domain" description="UspA" evidence="2">
    <location>
        <begin position="152"/>
        <end position="288"/>
    </location>
</feature>
<dbReference type="InterPro" id="IPR006016">
    <property type="entry name" value="UspA"/>
</dbReference>
<dbReference type="Gene3D" id="3.40.50.620">
    <property type="entry name" value="HUPs"/>
    <property type="match status" value="2"/>
</dbReference>
<evidence type="ECO:0000256" key="1">
    <source>
        <dbReference type="ARBA" id="ARBA00008791"/>
    </source>
</evidence>
<dbReference type="RefSeq" id="WP_224190197.1">
    <property type="nucleotide sequence ID" value="NZ_JAIRAU010000001.1"/>
</dbReference>
<comment type="caution">
    <text evidence="3">The sequence shown here is derived from an EMBL/GenBank/DDBJ whole genome shotgun (WGS) entry which is preliminary data.</text>
</comment>
<dbReference type="EMBL" id="JAIRAU010000001">
    <property type="protein sequence ID" value="MBZ5708448.1"/>
    <property type="molecule type" value="Genomic_DNA"/>
</dbReference>